<comment type="caution">
    <text evidence="1">The sequence shown here is derived from an EMBL/GenBank/DDBJ whole genome shotgun (WGS) entry which is preliminary data.</text>
</comment>
<sequence>MAEHLEAARDVRNLGLVVDINSDHLVGYQLRIWSAPIEGPRFSEQTALIKSSGADFDGGSKSWWIPLARSLDGDETGLDILFRAARDYGTHVVLVPPKASSEEPR</sequence>
<gene>
    <name evidence="1" type="ORF">CLV70_12626</name>
</gene>
<evidence type="ECO:0000313" key="1">
    <source>
        <dbReference type="EMBL" id="PRY19988.1"/>
    </source>
</evidence>
<reference evidence="1 2" key="1">
    <citation type="submission" date="2018-03" db="EMBL/GenBank/DDBJ databases">
        <title>Genomic Encyclopedia of Archaeal and Bacterial Type Strains, Phase II (KMG-II): from individual species to whole genera.</title>
        <authorList>
            <person name="Goeker M."/>
        </authorList>
    </citation>
    <scope>NUCLEOTIDE SEQUENCE [LARGE SCALE GENOMIC DNA]</scope>
    <source>
        <strain evidence="1 2">DSM 45348</strain>
    </source>
</reference>
<keyword evidence="2" id="KW-1185">Reference proteome</keyword>
<organism evidence="1 2">
    <name type="scientific">Pseudosporangium ferrugineum</name>
    <dbReference type="NCBI Taxonomy" id="439699"/>
    <lineage>
        <taxon>Bacteria</taxon>
        <taxon>Bacillati</taxon>
        <taxon>Actinomycetota</taxon>
        <taxon>Actinomycetes</taxon>
        <taxon>Micromonosporales</taxon>
        <taxon>Micromonosporaceae</taxon>
        <taxon>Pseudosporangium</taxon>
    </lineage>
</organism>
<dbReference type="EMBL" id="PVZG01000026">
    <property type="protein sequence ID" value="PRY19988.1"/>
    <property type="molecule type" value="Genomic_DNA"/>
</dbReference>
<protein>
    <submittedName>
        <fullName evidence="1">Uncharacterized protein</fullName>
    </submittedName>
</protein>
<proteinExistence type="predicted"/>
<accession>A0A2T0RFP1</accession>
<evidence type="ECO:0000313" key="2">
    <source>
        <dbReference type="Proteomes" id="UP000239209"/>
    </source>
</evidence>
<dbReference type="AlphaFoldDB" id="A0A2T0RFP1"/>
<name>A0A2T0RFP1_9ACTN</name>
<dbReference type="Proteomes" id="UP000239209">
    <property type="component" value="Unassembled WGS sequence"/>
</dbReference>
<dbReference type="RefSeq" id="WP_106130773.1">
    <property type="nucleotide sequence ID" value="NZ_PVZG01000026.1"/>
</dbReference>